<dbReference type="HOGENOM" id="CLU_1120551_0_0_1"/>
<name>A0A061H4Z1_9BASI</name>
<evidence type="ECO:0000313" key="2">
    <source>
        <dbReference type="EMBL" id="EPQ27015.1"/>
    </source>
</evidence>
<dbReference type="RefSeq" id="XP_007881023.1">
    <property type="nucleotide sequence ID" value="XM_007882832.1"/>
</dbReference>
<dbReference type="AlphaFoldDB" id="A0A061H4Z1"/>
<gene>
    <name evidence="2" type="ORF">PFL1_05299</name>
</gene>
<feature type="compositionally biased region" description="Basic and acidic residues" evidence="1">
    <location>
        <begin position="205"/>
        <end position="248"/>
    </location>
</feature>
<evidence type="ECO:0000313" key="3">
    <source>
        <dbReference type="Proteomes" id="UP000053664"/>
    </source>
</evidence>
<sequence length="248" mass="28197">MASMDAVIQRTPPVVARTHWETAPQLTRLRARNTSVLFRIGIDSRTIAELESRYGRHFTYAVDAVHEHGGFTWFLAETHGDGFAIWLEGEPMHRVEGIEGMMEDVKGCRRYNFDVDISLSFDERAARGHLGLIVTAKQVCQGLWDRWPRVEMSAGFFKPPVDDVDPPTEAATKRTRLGSRRRGSTKKDKREPQKAAGQTKGRQLPQEKQEDGQTRPYDSEKRPCESGKRPCDDEKSEKRPKTGKQEST</sequence>
<proteinExistence type="predicted"/>
<evidence type="ECO:0000256" key="1">
    <source>
        <dbReference type="SAM" id="MobiDB-lite"/>
    </source>
</evidence>
<organism evidence="2 3">
    <name type="scientific">Pseudozyma flocculosa PF-1</name>
    <dbReference type="NCBI Taxonomy" id="1277687"/>
    <lineage>
        <taxon>Eukaryota</taxon>
        <taxon>Fungi</taxon>
        <taxon>Dikarya</taxon>
        <taxon>Basidiomycota</taxon>
        <taxon>Ustilaginomycotina</taxon>
        <taxon>Ustilaginomycetes</taxon>
        <taxon>Ustilaginales</taxon>
        <taxon>Ustilaginaceae</taxon>
        <taxon>Pseudozyma</taxon>
    </lineage>
</organism>
<dbReference type="EMBL" id="KE361641">
    <property type="protein sequence ID" value="EPQ27015.1"/>
    <property type="molecule type" value="Genomic_DNA"/>
</dbReference>
<dbReference type="GeneID" id="19319393"/>
<dbReference type="Proteomes" id="UP000053664">
    <property type="component" value="Unassembled WGS sequence"/>
</dbReference>
<reference evidence="2 3" key="1">
    <citation type="journal article" date="2013" name="Plant Cell">
        <title>The transition from a phytopathogenic smut ancestor to an anamorphic biocontrol agent deciphered by comparative whole-genome analysis.</title>
        <authorList>
            <person name="Lefebvre F."/>
            <person name="Joly D.L."/>
            <person name="Labbe C."/>
            <person name="Teichmann B."/>
            <person name="Linning R."/>
            <person name="Belzile F."/>
            <person name="Bakkeren G."/>
            <person name="Belanger R.R."/>
        </authorList>
    </citation>
    <scope>NUCLEOTIDE SEQUENCE [LARGE SCALE GENOMIC DNA]</scope>
    <source>
        <strain evidence="2 3">PF-1</strain>
    </source>
</reference>
<protein>
    <submittedName>
        <fullName evidence="2">Uncharacterized protein</fullName>
    </submittedName>
</protein>
<feature type="compositionally biased region" description="Basic residues" evidence="1">
    <location>
        <begin position="173"/>
        <end position="184"/>
    </location>
</feature>
<dbReference type="KEGG" id="pfp:PFL1_05299"/>
<feature type="region of interest" description="Disordered" evidence="1">
    <location>
        <begin position="156"/>
        <end position="248"/>
    </location>
</feature>
<accession>A0A061H4Z1</accession>